<evidence type="ECO:0000256" key="6">
    <source>
        <dbReference type="ARBA" id="ARBA00023136"/>
    </source>
</evidence>
<dbReference type="Pfam" id="PF00474">
    <property type="entry name" value="SSF"/>
    <property type="match status" value="1"/>
</dbReference>
<feature type="transmembrane region" description="Helical" evidence="8">
    <location>
        <begin position="427"/>
        <end position="446"/>
    </location>
</feature>
<dbReference type="PANTHER" id="PTHR48086:SF8">
    <property type="entry name" value="MONOCARBOXYLIC ACID PERMEASE"/>
    <property type="match status" value="1"/>
</dbReference>
<evidence type="ECO:0000313" key="10">
    <source>
        <dbReference type="Proteomes" id="UP000192660"/>
    </source>
</evidence>
<feature type="transmembrane region" description="Helical" evidence="8">
    <location>
        <begin position="125"/>
        <end position="147"/>
    </location>
</feature>
<feature type="transmembrane region" description="Helical" evidence="8">
    <location>
        <begin position="280"/>
        <end position="304"/>
    </location>
</feature>
<keyword evidence="4 8" id="KW-0812">Transmembrane</keyword>
<keyword evidence="6 8" id="KW-0472">Membrane</keyword>
<name>A0A1W1WGS9_SULTA</name>
<dbReference type="GO" id="GO:0005886">
    <property type="term" value="C:plasma membrane"/>
    <property type="evidence" value="ECO:0007669"/>
    <property type="project" value="TreeGrafter"/>
</dbReference>
<dbReference type="InterPro" id="IPR038377">
    <property type="entry name" value="Na/Glc_symporter_sf"/>
</dbReference>
<keyword evidence="10" id="KW-1185">Reference proteome</keyword>
<evidence type="ECO:0000256" key="2">
    <source>
        <dbReference type="ARBA" id="ARBA00006434"/>
    </source>
</evidence>
<feature type="transmembrane region" description="Helical" evidence="8">
    <location>
        <begin position="47"/>
        <end position="67"/>
    </location>
</feature>
<dbReference type="InterPro" id="IPR050277">
    <property type="entry name" value="Sodium:Solute_Symporter"/>
</dbReference>
<organism evidence="9 10">
    <name type="scientific">Sulfobacillus thermosulfidooxidans (strain DSM 9293 / VKM B-1269 / AT-1)</name>
    <dbReference type="NCBI Taxonomy" id="929705"/>
    <lineage>
        <taxon>Bacteria</taxon>
        <taxon>Bacillati</taxon>
        <taxon>Bacillota</taxon>
        <taxon>Clostridia</taxon>
        <taxon>Eubacteriales</taxon>
        <taxon>Clostridiales Family XVII. Incertae Sedis</taxon>
        <taxon>Sulfobacillus</taxon>
    </lineage>
</organism>
<dbReference type="PROSITE" id="PS50283">
    <property type="entry name" value="NA_SOLUT_SYMP_3"/>
    <property type="match status" value="1"/>
</dbReference>
<reference evidence="10" key="1">
    <citation type="submission" date="2017-04" db="EMBL/GenBank/DDBJ databases">
        <authorList>
            <person name="Varghese N."/>
            <person name="Submissions S."/>
        </authorList>
    </citation>
    <scope>NUCLEOTIDE SEQUENCE [LARGE SCALE GENOMIC DNA]</scope>
    <source>
        <strain evidence="10">DSM 9293</strain>
    </source>
</reference>
<evidence type="ECO:0000256" key="1">
    <source>
        <dbReference type="ARBA" id="ARBA00004141"/>
    </source>
</evidence>
<comment type="similarity">
    <text evidence="2 7">Belongs to the sodium:solute symporter (SSF) (TC 2.A.21) family.</text>
</comment>
<proteinExistence type="inferred from homology"/>
<gene>
    <name evidence="9" type="ORF">SAMN00768000_2217</name>
</gene>
<dbReference type="AlphaFoldDB" id="A0A1W1WGS9"/>
<feature type="transmembrane region" description="Helical" evidence="8">
    <location>
        <begin position="373"/>
        <end position="392"/>
    </location>
</feature>
<keyword evidence="3" id="KW-0813">Transport</keyword>
<feature type="transmembrane region" description="Helical" evidence="8">
    <location>
        <begin position="6"/>
        <end position="26"/>
    </location>
</feature>
<evidence type="ECO:0000313" key="9">
    <source>
        <dbReference type="EMBL" id="SMC05389.1"/>
    </source>
</evidence>
<feature type="transmembrane region" description="Helical" evidence="8">
    <location>
        <begin position="466"/>
        <end position="489"/>
    </location>
</feature>
<evidence type="ECO:0000256" key="4">
    <source>
        <dbReference type="ARBA" id="ARBA00022692"/>
    </source>
</evidence>
<accession>A0A1W1WGS9</accession>
<dbReference type="GO" id="GO:0022857">
    <property type="term" value="F:transmembrane transporter activity"/>
    <property type="evidence" value="ECO:0007669"/>
    <property type="project" value="InterPro"/>
</dbReference>
<dbReference type="Gene3D" id="1.20.1730.10">
    <property type="entry name" value="Sodium/glucose cotransporter"/>
    <property type="match status" value="1"/>
</dbReference>
<feature type="transmembrane region" description="Helical" evidence="8">
    <location>
        <begin position="398"/>
        <end position="420"/>
    </location>
</feature>
<feature type="transmembrane region" description="Helical" evidence="8">
    <location>
        <begin position="324"/>
        <end position="352"/>
    </location>
</feature>
<keyword evidence="5 8" id="KW-1133">Transmembrane helix</keyword>
<dbReference type="EMBL" id="FWWY01000001">
    <property type="protein sequence ID" value="SMC05389.1"/>
    <property type="molecule type" value="Genomic_DNA"/>
</dbReference>
<comment type="subcellular location">
    <subcellularLocation>
        <location evidence="1">Membrane</location>
        <topology evidence="1">Multi-pass membrane protein</topology>
    </subcellularLocation>
</comment>
<protein>
    <submittedName>
        <fullName evidence="9">Solute:Na+ symporter, SSS family</fullName>
    </submittedName>
</protein>
<evidence type="ECO:0000256" key="5">
    <source>
        <dbReference type="ARBA" id="ARBA00022989"/>
    </source>
</evidence>
<dbReference type="NCBIfam" id="NF046076">
    <property type="entry name" value="monocarbox_MctP"/>
    <property type="match status" value="1"/>
</dbReference>
<feature type="transmembrane region" description="Helical" evidence="8">
    <location>
        <begin position="241"/>
        <end position="259"/>
    </location>
</feature>
<dbReference type="Proteomes" id="UP000192660">
    <property type="component" value="Unassembled WGS sequence"/>
</dbReference>
<evidence type="ECO:0000256" key="3">
    <source>
        <dbReference type="ARBA" id="ARBA00022448"/>
    </source>
</evidence>
<feature type="transmembrane region" description="Helical" evidence="8">
    <location>
        <begin position="167"/>
        <end position="185"/>
    </location>
</feature>
<evidence type="ECO:0000256" key="7">
    <source>
        <dbReference type="RuleBase" id="RU362091"/>
    </source>
</evidence>
<evidence type="ECO:0000256" key="8">
    <source>
        <dbReference type="SAM" id="Phobius"/>
    </source>
</evidence>
<feature type="transmembrane region" description="Helical" evidence="8">
    <location>
        <begin position="197"/>
        <end position="221"/>
    </location>
</feature>
<sequence>MIPIYWSAFIVFLILFAMVTVLGFSASRWHRGDLDLIEEWGLAGRRFGTFVTWFLLGGDLYTAYTFIAVPALVYGAGAFAFFAVPYTIVVFPIMYIVMPRLWRVSKQRNYVTAADFVRGRFNSPLLALAVAITGILATMPYIALQLTGIQAVLAAMGLSGHGFLKDLPLVIAFLILAAYTYTSGLRAPALTAILKDILIYVTVIVACIAIPIHLGGYGHIFQVAAAKLPATKGSVILAPKLFTAFSTLALGSAFALLLYPHAVTGTLGAKSGKTIQRNAALLPLYSLALTFIAILGYMAIAAGIHTKDTSLVVPLLFLKTLPTWFAGFAFGAIAIGALVPAAIMAIAAANLFTRNIYREYFASDNGPNREAQIAKIVGLIVILGALFFIVAIPLQYSIYFQTLGGIWILQTVPTIIFGLYTRWFHRWALFLGWLVGMIIGTGMAAAESFKTSIYPLHIGHSVYLAYAGVWAIIVNIVIVVVLSVLFNALNISNGTDDTQEQDYVSEPGEAVGQ</sequence>
<dbReference type="InterPro" id="IPR001734">
    <property type="entry name" value="Na/solute_symporter"/>
</dbReference>
<feature type="transmembrane region" description="Helical" evidence="8">
    <location>
        <begin position="73"/>
        <end position="98"/>
    </location>
</feature>
<dbReference type="PANTHER" id="PTHR48086">
    <property type="entry name" value="SODIUM/PROLINE SYMPORTER-RELATED"/>
    <property type="match status" value="1"/>
</dbReference>
<dbReference type="RefSeq" id="WP_242940666.1">
    <property type="nucleotide sequence ID" value="NZ_FWWY01000001.1"/>
</dbReference>
<dbReference type="STRING" id="28034.BFX07_09135"/>
<dbReference type="CDD" id="cd10322">
    <property type="entry name" value="SLC5sbd"/>
    <property type="match status" value="1"/>
</dbReference>